<feature type="transmembrane region" description="Helical" evidence="1">
    <location>
        <begin position="26"/>
        <end position="47"/>
    </location>
</feature>
<keyword evidence="1" id="KW-0472">Membrane</keyword>
<keyword evidence="3" id="KW-1185">Reference proteome</keyword>
<accession>A0A1E5NXV4</accession>
<dbReference type="Proteomes" id="UP000095705">
    <property type="component" value="Plasmid pACMP1"/>
</dbReference>
<keyword evidence="1" id="KW-0812">Transmembrane</keyword>
<organism evidence="2 3">
    <name type="scientific">Streptomyces subrutilus</name>
    <dbReference type="NCBI Taxonomy" id="36818"/>
    <lineage>
        <taxon>Bacteria</taxon>
        <taxon>Bacillati</taxon>
        <taxon>Actinomycetota</taxon>
        <taxon>Actinomycetes</taxon>
        <taxon>Kitasatosporales</taxon>
        <taxon>Streptomycetaceae</taxon>
        <taxon>Streptomyces</taxon>
    </lineage>
</organism>
<name>A0A1E5NXV4_9ACTN</name>
<evidence type="ECO:0000256" key="1">
    <source>
        <dbReference type="SAM" id="Phobius"/>
    </source>
</evidence>
<dbReference type="Pfam" id="PF02592">
    <property type="entry name" value="Vut_1"/>
    <property type="match status" value="1"/>
</dbReference>
<evidence type="ECO:0000313" key="3">
    <source>
        <dbReference type="Proteomes" id="UP000095705"/>
    </source>
</evidence>
<geneLocation type="plasmid" evidence="3">
    <name>pacmp1</name>
</geneLocation>
<feature type="transmembrane region" description="Helical" evidence="1">
    <location>
        <begin position="141"/>
        <end position="159"/>
    </location>
</feature>
<keyword evidence="1" id="KW-1133">Transmembrane helix</keyword>
<dbReference type="EMBL" id="MEHK01000005">
    <property type="protein sequence ID" value="OEJ21096.1"/>
    <property type="molecule type" value="Genomic_DNA"/>
</dbReference>
<reference evidence="2 3" key="1">
    <citation type="submission" date="2016-08" db="EMBL/GenBank/DDBJ databases">
        <title>The complete genome of Streptomyces subrutilus 10-1-1.</title>
        <authorList>
            <person name="Chen X."/>
        </authorList>
    </citation>
    <scope>NUCLEOTIDE SEQUENCE [LARGE SCALE GENOMIC DNA]</scope>
    <source>
        <strain evidence="2 3">10-1-1</strain>
        <plasmid evidence="3">pacmp1</plasmid>
    </source>
</reference>
<comment type="caution">
    <text evidence="2">The sequence shown here is derived from an EMBL/GenBank/DDBJ whole genome shotgun (WGS) entry which is preliminary data.</text>
</comment>
<dbReference type="InterPro" id="IPR003744">
    <property type="entry name" value="YhhQ"/>
</dbReference>
<feature type="transmembrane region" description="Helical" evidence="1">
    <location>
        <begin position="109"/>
        <end position="129"/>
    </location>
</feature>
<gene>
    <name evidence="2" type="ORF">BGK67_34975</name>
</gene>
<dbReference type="RefSeq" id="WP_069917984.1">
    <property type="nucleotide sequence ID" value="NZ_CM007203.1"/>
</dbReference>
<evidence type="ECO:0000313" key="2">
    <source>
        <dbReference type="EMBL" id="OEJ21096.1"/>
    </source>
</evidence>
<dbReference type="AlphaFoldDB" id="A0A1E5NXV4"/>
<dbReference type="OrthoDB" id="4269664at2"/>
<evidence type="ECO:0008006" key="4">
    <source>
        <dbReference type="Google" id="ProtNLM"/>
    </source>
</evidence>
<protein>
    <recommendedName>
        <fullName evidence="4">VUT family protein</fullName>
    </recommendedName>
</protein>
<proteinExistence type="predicted"/>
<keyword evidence="2" id="KW-0614">Plasmid</keyword>
<feature type="transmembrane region" description="Helical" evidence="1">
    <location>
        <begin position="54"/>
        <end position="73"/>
    </location>
</feature>
<sequence>MRILALAGYAAAIAAANLLTAWYGLVLVGPGITATAGTFAAGAVLLFRDVVQDTLGRAWVLVGIGIGAALTAVTSPALAVASAAAFLVAELADMAVYTPLREKGWARAVLASNVIGATLDTFLFLVLAGFPITATAVGGQLLGKLAWATVLPVAAVLILRQVRRAVPRHALGA</sequence>